<dbReference type="UniPathway" id="UPA00070">
    <property type="reaction ID" value="UER00119"/>
</dbReference>
<accession>A0A420YDL7</accession>
<evidence type="ECO:0000256" key="7">
    <source>
        <dbReference type="ARBA" id="ARBA00022676"/>
    </source>
</evidence>
<dbReference type="InterPro" id="IPR029057">
    <property type="entry name" value="PRTase-like"/>
</dbReference>
<dbReference type="GO" id="GO:0044205">
    <property type="term" value="P:'de novo' UMP biosynthetic process"/>
    <property type="evidence" value="ECO:0007669"/>
    <property type="project" value="UniProtKB-UniPathway"/>
</dbReference>
<evidence type="ECO:0000256" key="10">
    <source>
        <dbReference type="ARBA" id="ARBA00049126"/>
    </source>
</evidence>
<dbReference type="GO" id="GO:0005737">
    <property type="term" value="C:cytoplasm"/>
    <property type="evidence" value="ECO:0007669"/>
    <property type="project" value="TreeGrafter"/>
</dbReference>
<evidence type="ECO:0000256" key="5">
    <source>
        <dbReference type="ARBA" id="ARBA00011971"/>
    </source>
</evidence>
<name>A0A420YDL7_9PEZI</name>
<dbReference type="GO" id="GO:0004588">
    <property type="term" value="F:orotate phosphoribosyltransferase activity"/>
    <property type="evidence" value="ECO:0007669"/>
    <property type="project" value="UniProtKB-EC"/>
</dbReference>
<dbReference type="FunFam" id="3.40.50.2020:FF:000008">
    <property type="entry name" value="Orotate phosphoribosyltransferase"/>
    <property type="match status" value="1"/>
</dbReference>
<comment type="caution">
    <text evidence="12">The sequence shown here is derived from an EMBL/GenBank/DDBJ whole genome shotgun (WGS) entry which is preliminary data.</text>
</comment>
<evidence type="ECO:0000256" key="2">
    <source>
        <dbReference type="ARBA" id="ARBA00004889"/>
    </source>
</evidence>
<comment type="catalytic activity">
    <reaction evidence="10">
        <text>orotidine 5'-phosphate + diphosphate = orotate + 5-phospho-alpha-D-ribose 1-diphosphate</text>
        <dbReference type="Rhea" id="RHEA:10380"/>
        <dbReference type="ChEBI" id="CHEBI:30839"/>
        <dbReference type="ChEBI" id="CHEBI:33019"/>
        <dbReference type="ChEBI" id="CHEBI:57538"/>
        <dbReference type="ChEBI" id="CHEBI:58017"/>
        <dbReference type="EC" id="2.4.2.10"/>
    </reaction>
</comment>
<dbReference type="InterPro" id="IPR004467">
    <property type="entry name" value="Or_phspho_trans_dom"/>
</dbReference>
<keyword evidence="7 12" id="KW-0328">Glycosyltransferase</keyword>
<keyword evidence="9" id="KW-0665">Pyrimidine biosynthesis</keyword>
<dbReference type="InterPro" id="IPR000836">
    <property type="entry name" value="PRTase_dom"/>
</dbReference>
<comment type="subunit">
    <text evidence="4">Homodimer.</text>
</comment>
<keyword evidence="13" id="KW-1185">Reference proteome</keyword>
<evidence type="ECO:0000313" key="13">
    <source>
        <dbReference type="Proteomes" id="UP000275385"/>
    </source>
</evidence>
<dbReference type="PANTHER" id="PTHR46683">
    <property type="entry name" value="OROTATE PHOSPHORIBOSYLTRANSFERASE 1-RELATED"/>
    <property type="match status" value="1"/>
</dbReference>
<dbReference type="EMBL" id="QVQW01000018">
    <property type="protein sequence ID" value="RKU45877.1"/>
    <property type="molecule type" value="Genomic_DNA"/>
</dbReference>
<comment type="similarity">
    <text evidence="3">Belongs to the purine/pyrimidine phosphoribosyltransferase family. PyrE subfamily.</text>
</comment>
<organism evidence="12 13">
    <name type="scientific">Coniochaeta pulveracea</name>
    <dbReference type="NCBI Taxonomy" id="177199"/>
    <lineage>
        <taxon>Eukaryota</taxon>
        <taxon>Fungi</taxon>
        <taxon>Dikarya</taxon>
        <taxon>Ascomycota</taxon>
        <taxon>Pezizomycotina</taxon>
        <taxon>Sordariomycetes</taxon>
        <taxon>Sordariomycetidae</taxon>
        <taxon>Coniochaetales</taxon>
        <taxon>Coniochaetaceae</taxon>
        <taxon>Coniochaeta</taxon>
    </lineage>
</organism>
<comment type="function">
    <text evidence="1">Catalyzes the transfer of a ribosyl phosphate group from 5-phosphoribose 1-diphosphate to orotate, leading to the formation of orotidine monophosphate (OMP).</text>
</comment>
<evidence type="ECO:0000256" key="1">
    <source>
        <dbReference type="ARBA" id="ARBA00003769"/>
    </source>
</evidence>
<evidence type="ECO:0000313" key="12">
    <source>
        <dbReference type="EMBL" id="RKU45877.1"/>
    </source>
</evidence>
<dbReference type="PANTHER" id="PTHR46683:SF1">
    <property type="entry name" value="OROTATE PHOSPHORIBOSYLTRANSFERASE 1-RELATED"/>
    <property type="match status" value="1"/>
</dbReference>
<dbReference type="GO" id="GO:0046132">
    <property type="term" value="P:pyrimidine ribonucleoside biosynthetic process"/>
    <property type="evidence" value="ECO:0007669"/>
    <property type="project" value="TreeGrafter"/>
</dbReference>
<gene>
    <name evidence="12" type="primary">URA5</name>
    <name evidence="12" type="ORF">DL546_008035</name>
</gene>
<proteinExistence type="inferred from homology"/>
<dbReference type="OrthoDB" id="5553476at2759"/>
<dbReference type="InterPro" id="IPR023031">
    <property type="entry name" value="OPRT"/>
</dbReference>
<evidence type="ECO:0000259" key="11">
    <source>
        <dbReference type="Pfam" id="PF00156"/>
    </source>
</evidence>
<evidence type="ECO:0000256" key="9">
    <source>
        <dbReference type="ARBA" id="ARBA00022975"/>
    </source>
</evidence>
<keyword evidence="8 12" id="KW-0808">Transferase</keyword>
<dbReference type="Proteomes" id="UP000275385">
    <property type="component" value="Unassembled WGS sequence"/>
</dbReference>
<dbReference type="Pfam" id="PF00156">
    <property type="entry name" value="Pribosyltran"/>
    <property type="match status" value="1"/>
</dbReference>
<evidence type="ECO:0000256" key="4">
    <source>
        <dbReference type="ARBA" id="ARBA00011738"/>
    </source>
</evidence>
<evidence type="ECO:0000256" key="3">
    <source>
        <dbReference type="ARBA" id="ARBA00006340"/>
    </source>
</evidence>
<dbReference type="CDD" id="cd06223">
    <property type="entry name" value="PRTases_typeI"/>
    <property type="match status" value="1"/>
</dbReference>
<dbReference type="EC" id="2.4.2.10" evidence="5"/>
<dbReference type="SUPFAM" id="SSF53271">
    <property type="entry name" value="PRTase-like"/>
    <property type="match status" value="1"/>
</dbReference>
<protein>
    <recommendedName>
        <fullName evidence="6">Orotate phosphoribosyltransferase</fullName>
        <ecNumber evidence="5">2.4.2.10</ecNumber>
    </recommendedName>
</protein>
<dbReference type="GO" id="GO:0006207">
    <property type="term" value="P:'de novo' pyrimidine nucleobase biosynthetic process"/>
    <property type="evidence" value="ECO:0007669"/>
    <property type="project" value="TreeGrafter"/>
</dbReference>
<dbReference type="Gene3D" id="3.40.50.2020">
    <property type="match status" value="1"/>
</dbReference>
<feature type="domain" description="Phosphoribosyltransferase" evidence="11">
    <location>
        <begin position="54"/>
        <end position="179"/>
    </location>
</feature>
<sequence length="234" mass="25561">MSALAPYKNDFLKASIDGAILKFGSFELKSKRVSPYFFNAGDFYRADLLRAISTAYAKAIIEARQNGTLGEFDIVFGPAYKGIPLATAATDKLAELQPETYGKICYSFDRKEAKDHGEGGNIVGAPLKGKRVLIVDDVITAGTAKREAIAKIRKEGGIVTGIVVALDRMEKLPSPDGDDSKPMPSALGEIRKEYNIPIVAILTLDDIIAGMKNFASEEDIKRTEEYRKNYKASD</sequence>
<dbReference type="NCBIfam" id="TIGR00336">
    <property type="entry name" value="pyrE"/>
    <property type="match status" value="1"/>
</dbReference>
<evidence type="ECO:0000256" key="6">
    <source>
        <dbReference type="ARBA" id="ARBA00014769"/>
    </source>
</evidence>
<dbReference type="STRING" id="177199.A0A420YDL7"/>
<dbReference type="HAMAP" id="MF_01208">
    <property type="entry name" value="PyrE"/>
    <property type="match status" value="1"/>
</dbReference>
<comment type="pathway">
    <text evidence="2">Pyrimidine metabolism; UMP biosynthesis via de novo pathway; UMP from orotate: step 1/2.</text>
</comment>
<dbReference type="AlphaFoldDB" id="A0A420YDL7"/>
<reference evidence="12 13" key="1">
    <citation type="submission" date="2018-08" db="EMBL/GenBank/DDBJ databases">
        <title>Draft genome of the lignicolous fungus Coniochaeta pulveracea.</title>
        <authorList>
            <person name="Borstlap C.J."/>
            <person name="De Witt R.N."/>
            <person name="Botha A."/>
            <person name="Volschenk H."/>
        </authorList>
    </citation>
    <scope>NUCLEOTIDE SEQUENCE [LARGE SCALE GENOMIC DNA]</scope>
    <source>
        <strain evidence="12 13">CAB683</strain>
    </source>
</reference>
<evidence type="ECO:0000256" key="8">
    <source>
        <dbReference type="ARBA" id="ARBA00022679"/>
    </source>
</evidence>